<protein>
    <submittedName>
        <fullName evidence="1">20102_t:CDS:1</fullName>
    </submittedName>
</protein>
<organism evidence="1 2">
    <name type="scientific">Dentiscutata erythropus</name>
    <dbReference type="NCBI Taxonomy" id="1348616"/>
    <lineage>
        <taxon>Eukaryota</taxon>
        <taxon>Fungi</taxon>
        <taxon>Fungi incertae sedis</taxon>
        <taxon>Mucoromycota</taxon>
        <taxon>Glomeromycotina</taxon>
        <taxon>Glomeromycetes</taxon>
        <taxon>Diversisporales</taxon>
        <taxon>Gigasporaceae</taxon>
        <taxon>Dentiscutata</taxon>
    </lineage>
</organism>
<evidence type="ECO:0000313" key="1">
    <source>
        <dbReference type="EMBL" id="CAG8717531.1"/>
    </source>
</evidence>
<dbReference type="AlphaFoldDB" id="A0A9N9I2T5"/>
<dbReference type="EMBL" id="CAJVPY010010302">
    <property type="protein sequence ID" value="CAG8717531.1"/>
    <property type="molecule type" value="Genomic_DNA"/>
</dbReference>
<dbReference type="Proteomes" id="UP000789405">
    <property type="component" value="Unassembled WGS sequence"/>
</dbReference>
<comment type="caution">
    <text evidence="1">The sequence shown here is derived from an EMBL/GenBank/DDBJ whole genome shotgun (WGS) entry which is preliminary data.</text>
</comment>
<gene>
    <name evidence="1" type="ORF">DERYTH_LOCUS14055</name>
</gene>
<proteinExistence type="predicted"/>
<feature type="non-terminal residue" evidence="1">
    <location>
        <position position="1"/>
    </location>
</feature>
<reference evidence="1" key="1">
    <citation type="submission" date="2021-06" db="EMBL/GenBank/DDBJ databases">
        <authorList>
            <person name="Kallberg Y."/>
            <person name="Tangrot J."/>
            <person name="Rosling A."/>
        </authorList>
    </citation>
    <scope>NUCLEOTIDE SEQUENCE</scope>
    <source>
        <strain evidence="1">MA453B</strain>
    </source>
</reference>
<accession>A0A9N9I2T5</accession>
<name>A0A9N9I2T5_9GLOM</name>
<evidence type="ECO:0000313" key="2">
    <source>
        <dbReference type="Proteomes" id="UP000789405"/>
    </source>
</evidence>
<sequence length="87" mass="10031">EIVNQIKKMCDLTLLFDGWMDIFSNSIYAFLLHKFEDINKIINIENFFSNQHIANNLFVTIENLLKNVSVDFNNIIAEVTDSSSVMA</sequence>
<keyword evidence="2" id="KW-1185">Reference proteome</keyword>